<sequence length="127" mass="14589">MFRIIITVILATFISACSMQVYKLKVQQGNIVTQDMLEKLKPGMNQRQVAYVMGTPVLKDPFTAKRWDYVYRSERREDEVKQYAITVFFDNAGNYTHYKGELDNTVDPQPLTDDEKPISVFGDGAPE</sequence>
<evidence type="ECO:0000256" key="1">
    <source>
        <dbReference type="ARBA" id="ARBA00022729"/>
    </source>
</evidence>
<evidence type="ECO:0000256" key="5">
    <source>
        <dbReference type="SAM" id="MobiDB-lite"/>
    </source>
</evidence>
<keyword evidence="3 4" id="KW-0998">Cell outer membrane</keyword>
<keyword evidence="4" id="KW-0449">Lipoprotein</keyword>
<dbReference type="Gene3D" id="3.30.1450.10">
    <property type="match status" value="1"/>
</dbReference>
<keyword evidence="8" id="KW-1185">Reference proteome</keyword>
<dbReference type="OrthoDB" id="9808250at2"/>
<comment type="similarity">
    <text evidence="4">Belongs to the BamE family.</text>
</comment>
<evidence type="ECO:0000313" key="8">
    <source>
        <dbReference type="Proteomes" id="UP000004263"/>
    </source>
</evidence>
<dbReference type="STRING" id="207949.RED65_13477"/>
<reference evidence="7 8" key="1">
    <citation type="submission" date="2006-03" db="EMBL/GenBank/DDBJ databases">
        <authorList>
            <person name="Pinhassi J."/>
            <person name="Pedros-Alio C."/>
            <person name="Ferriera S."/>
            <person name="Johnson J."/>
            <person name="Kravitz S."/>
            <person name="Halpern A."/>
            <person name="Remington K."/>
            <person name="Beeson K."/>
            <person name="Tran B."/>
            <person name="Rogers Y.-H."/>
            <person name="Friedman R."/>
            <person name="Venter J.C."/>
        </authorList>
    </citation>
    <scope>NUCLEOTIDE SEQUENCE [LARGE SCALE GENOMIC DNA]</scope>
    <source>
        <strain evidence="7 8">RED65</strain>
    </source>
</reference>
<accession>Q1N393</accession>
<evidence type="ECO:0000313" key="7">
    <source>
        <dbReference type="EMBL" id="EAT12698.1"/>
    </source>
</evidence>
<keyword evidence="2 4" id="KW-0472">Membrane</keyword>
<feature type="region of interest" description="Disordered" evidence="5">
    <location>
        <begin position="102"/>
        <end position="127"/>
    </location>
</feature>
<comment type="caution">
    <text evidence="7">The sequence shown here is derived from an EMBL/GenBank/DDBJ whole genome shotgun (WGS) entry which is preliminary data.</text>
</comment>
<dbReference type="GO" id="GO:0030674">
    <property type="term" value="F:protein-macromolecule adaptor activity"/>
    <property type="evidence" value="ECO:0007669"/>
    <property type="project" value="TreeGrafter"/>
</dbReference>
<dbReference type="EMBL" id="AAQH01000005">
    <property type="protein sequence ID" value="EAT12698.1"/>
    <property type="molecule type" value="Genomic_DNA"/>
</dbReference>
<dbReference type="HOGENOM" id="CLU_083835_3_2_6"/>
<feature type="domain" description="Outer membrane protein assembly factor BamE" evidence="6">
    <location>
        <begin position="29"/>
        <end position="96"/>
    </location>
</feature>
<keyword evidence="1 4" id="KW-0732">Signal</keyword>
<keyword evidence="4" id="KW-0564">Palmitate</keyword>
<dbReference type="GO" id="GO:0051205">
    <property type="term" value="P:protein insertion into membrane"/>
    <property type="evidence" value="ECO:0007669"/>
    <property type="project" value="UniProtKB-UniRule"/>
</dbReference>
<evidence type="ECO:0000256" key="3">
    <source>
        <dbReference type="ARBA" id="ARBA00023237"/>
    </source>
</evidence>
<organism evidence="7 8">
    <name type="scientific">Bermanella marisrubri</name>
    <dbReference type="NCBI Taxonomy" id="207949"/>
    <lineage>
        <taxon>Bacteria</taxon>
        <taxon>Pseudomonadati</taxon>
        <taxon>Pseudomonadota</taxon>
        <taxon>Gammaproteobacteria</taxon>
        <taxon>Oceanospirillales</taxon>
        <taxon>Oceanospirillaceae</taxon>
        <taxon>Bermanella</taxon>
    </lineage>
</organism>
<evidence type="ECO:0000256" key="4">
    <source>
        <dbReference type="HAMAP-Rule" id="MF_00925"/>
    </source>
</evidence>
<proteinExistence type="inferred from homology"/>
<dbReference type="PROSITE" id="PS51257">
    <property type="entry name" value="PROKAR_LIPOPROTEIN"/>
    <property type="match status" value="1"/>
</dbReference>
<name>Q1N393_9GAMM</name>
<dbReference type="PANTHER" id="PTHR37482:SF1">
    <property type="entry name" value="OUTER MEMBRANE PROTEIN ASSEMBLY FACTOR BAME"/>
    <property type="match status" value="1"/>
</dbReference>
<dbReference type="RefSeq" id="WP_007018487.1">
    <property type="nucleotide sequence ID" value="NZ_CH724117.1"/>
</dbReference>
<evidence type="ECO:0000256" key="2">
    <source>
        <dbReference type="ARBA" id="ARBA00023136"/>
    </source>
</evidence>
<dbReference type="InterPro" id="IPR007450">
    <property type="entry name" value="BamE_dom"/>
</dbReference>
<dbReference type="AlphaFoldDB" id="Q1N393"/>
<dbReference type="HAMAP" id="MF_00925">
    <property type="entry name" value="OM_assembly_BamE"/>
    <property type="match status" value="1"/>
</dbReference>
<gene>
    <name evidence="4" type="primary">bamE</name>
    <name evidence="7" type="ORF">RED65_13477</name>
</gene>
<protein>
    <recommendedName>
        <fullName evidence="4">Outer membrane protein assembly factor BamE</fullName>
    </recommendedName>
</protein>
<dbReference type="GO" id="GO:0043165">
    <property type="term" value="P:Gram-negative-bacterium-type cell outer membrane assembly"/>
    <property type="evidence" value="ECO:0007669"/>
    <property type="project" value="UniProtKB-UniRule"/>
</dbReference>
<comment type="subunit">
    <text evidence="4">Part of the Bam complex.</text>
</comment>
<comment type="function">
    <text evidence="4">Part of the outer membrane protein assembly complex, which is involved in assembly and insertion of beta-barrel proteins into the outer membrane.</text>
</comment>
<dbReference type="GO" id="GO:1990063">
    <property type="term" value="C:Bam protein complex"/>
    <property type="evidence" value="ECO:0007669"/>
    <property type="project" value="TreeGrafter"/>
</dbReference>
<dbReference type="PANTHER" id="PTHR37482">
    <property type="entry name" value="OUTER MEMBRANE PROTEIN ASSEMBLY FACTOR BAME"/>
    <property type="match status" value="1"/>
</dbReference>
<evidence type="ECO:0000259" key="6">
    <source>
        <dbReference type="Pfam" id="PF04355"/>
    </source>
</evidence>
<dbReference type="Pfam" id="PF04355">
    <property type="entry name" value="BamE"/>
    <property type="match status" value="1"/>
</dbReference>
<dbReference type="Proteomes" id="UP000004263">
    <property type="component" value="Unassembled WGS sequence"/>
</dbReference>
<dbReference type="InterPro" id="IPR026592">
    <property type="entry name" value="BamE"/>
</dbReference>
<comment type="subcellular location">
    <subcellularLocation>
        <location evidence="4">Cell outer membrane</location>
        <topology evidence="4">Lipid-anchor</topology>
    </subcellularLocation>
</comment>
<dbReference type="InterPro" id="IPR037873">
    <property type="entry name" value="BamE-like"/>
</dbReference>